<comment type="caution">
    <text evidence="1">The sequence shown here is derived from an EMBL/GenBank/DDBJ whole genome shotgun (WGS) entry which is preliminary data.</text>
</comment>
<dbReference type="AlphaFoldDB" id="A0A162DLQ7"/>
<sequence>MKHSFGIIVIFLIFFNAPQLLAQKFKANGGVLVKAEITLGNQNQWLKVGVSGLGTLSYGDIALESGLSLASYAFLKRHTLKTEGFAYYYEFFGLAGVGKNSNLLGATVFNTNTALLFNPLGKGGFNGLGFGVSKEVLPNNLKSYGLKRGALLMRFSNANHNFHFAFRNDLKIGLFNGAGTDYGVTGSLDLGFTKIKGPETIYQLGFGIDLFTPRPDYSRSPRNPINSDNGRKNVWYTLPPIVDLFYGNVYVYGTYQEEYVSVHSKIGLNSQKTGAYIQNTLHDGLGLNPRFPWQVETKNKLYIEISGNVLKKEVSNE</sequence>
<gene>
    <name evidence="1" type="ORF">AWE51_02220</name>
</gene>
<proteinExistence type="predicted"/>
<organism evidence="1 2">
    <name type="scientific">Aquimarina aggregata</name>
    <dbReference type="NCBI Taxonomy" id="1642818"/>
    <lineage>
        <taxon>Bacteria</taxon>
        <taxon>Pseudomonadati</taxon>
        <taxon>Bacteroidota</taxon>
        <taxon>Flavobacteriia</taxon>
        <taxon>Flavobacteriales</taxon>
        <taxon>Flavobacteriaceae</taxon>
        <taxon>Aquimarina</taxon>
    </lineage>
</organism>
<evidence type="ECO:0000313" key="1">
    <source>
        <dbReference type="EMBL" id="KZS42278.1"/>
    </source>
</evidence>
<reference evidence="1 2" key="1">
    <citation type="submission" date="2016-01" db="EMBL/GenBank/DDBJ databases">
        <title>The draft genome sequence of Aquimarina sp. RZW4-3-2.</title>
        <authorList>
            <person name="Wang Y."/>
        </authorList>
    </citation>
    <scope>NUCLEOTIDE SEQUENCE [LARGE SCALE GENOMIC DNA]</scope>
    <source>
        <strain evidence="1 2">RZW4-3-2</strain>
    </source>
</reference>
<evidence type="ECO:0000313" key="2">
    <source>
        <dbReference type="Proteomes" id="UP000076715"/>
    </source>
</evidence>
<dbReference type="Proteomes" id="UP000076715">
    <property type="component" value="Unassembled WGS sequence"/>
</dbReference>
<keyword evidence="2" id="KW-1185">Reference proteome</keyword>
<dbReference type="STRING" id="1642818.AWE51_02220"/>
<protein>
    <recommendedName>
        <fullName evidence="3">Bacterial toxin 23 domain-containing protein</fullName>
    </recommendedName>
</protein>
<evidence type="ECO:0008006" key="3">
    <source>
        <dbReference type="Google" id="ProtNLM"/>
    </source>
</evidence>
<dbReference type="EMBL" id="LQRT01000002">
    <property type="protein sequence ID" value="KZS42278.1"/>
    <property type="molecule type" value="Genomic_DNA"/>
</dbReference>
<accession>A0A162DLQ7</accession>
<name>A0A162DLQ7_9FLAO</name>